<dbReference type="InterPro" id="IPR016135">
    <property type="entry name" value="UBQ-conjugating_enzyme/RWD"/>
</dbReference>
<protein>
    <recommendedName>
        <fullName evidence="2">UBC core domain-containing protein</fullName>
    </recommendedName>
</protein>
<dbReference type="InterPro" id="IPR000608">
    <property type="entry name" value="UBC"/>
</dbReference>
<dbReference type="Pfam" id="PF00179">
    <property type="entry name" value="UQ_con"/>
    <property type="match status" value="1"/>
</dbReference>
<gene>
    <name evidence="3" type="ORF">J437_LFUL013275</name>
</gene>
<name>A0A8K0KDZ6_LADFU</name>
<dbReference type="SUPFAM" id="SSF54495">
    <property type="entry name" value="UBC-like"/>
    <property type="match status" value="1"/>
</dbReference>
<accession>A0A8K0KDZ6</accession>
<evidence type="ECO:0000313" key="4">
    <source>
        <dbReference type="Proteomes" id="UP000792457"/>
    </source>
</evidence>
<dbReference type="OrthoDB" id="5596422at2759"/>
<dbReference type="CDD" id="cd23814">
    <property type="entry name" value="UEV_AKTIP"/>
    <property type="match status" value="1"/>
</dbReference>
<sequence>MASGLKGKVEDTESSSSFRRQGSLRRVLPPFNSVDAVGNPNIVTSSAAKMIDRPVSSNMDNRTEYAAGSQRGVPFGIEQIISYEYIIISEYQMFLKKNIPGMYTIPSAASPYLWFGVLFMRQGPYEGGIFRFQVIIPQTYPSSGIPKIIFEKPIFHPMVDPMTGEFSFNDHDDENEMESKRREFSTRVGFGMSEHWHISKHIWEMLQSVYNVMVNIETENGANREAGKMFKENYEEFCKRAAEVAKQSIEHVHDPTAINDPHYFYFDTYDENIHESYRKQLLSHSATERADSSSSSTVGFSWVQPGTLIPFSKKLSLS</sequence>
<dbReference type="Proteomes" id="UP000792457">
    <property type="component" value="Unassembled WGS sequence"/>
</dbReference>
<feature type="region of interest" description="Disordered" evidence="1">
    <location>
        <begin position="1"/>
        <end position="21"/>
    </location>
</feature>
<dbReference type="Gene3D" id="3.10.110.10">
    <property type="entry name" value="Ubiquitin Conjugating Enzyme"/>
    <property type="match status" value="1"/>
</dbReference>
<evidence type="ECO:0000256" key="1">
    <source>
        <dbReference type="SAM" id="MobiDB-lite"/>
    </source>
</evidence>
<comment type="caution">
    <text evidence="3">The sequence shown here is derived from an EMBL/GenBank/DDBJ whole genome shotgun (WGS) entry which is preliminary data.</text>
</comment>
<dbReference type="PROSITE" id="PS50127">
    <property type="entry name" value="UBC_2"/>
    <property type="match status" value="1"/>
</dbReference>
<evidence type="ECO:0000259" key="2">
    <source>
        <dbReference type="PROSITE" id="PS50127"/>
    </source>
</evidence>
<organism evidence="3 4">
    <name type="scientific">Ladona fulva</name>
    <name type="common">Scarce chaser dragonfly</name>
    <name type="synonym">Libellula fulva</name>
    <dbReference type="NCBI Taxonomy" id="123851"/>
    <lineage>
        <taxon>Eukaryota</taxon>
        <taxon>Metazoa</taxon>
        <taxon>Ecdysozoa</taxon>
        <taxon>Arthropoda</taxon>
        <taxon>Hexapoda</taxon>
        <taxon>Insecta</taxon>
        <taxon>Pterygota</taxon>
        <taxon>Palaeoptera</taxon>
        <taxon>Odonata</taxon>
        <taxon>Epiprocta</taxon>
        <taxon>Anisoptera</taxon>
        <taxon>Libelluloidea</taxon>
        <taxon>Libellulidae</taxon>
        <taxon>Ladona</taxon>
    </lineage>
</organism>
<reference evidence="3" key="2">
    <citation type="submission" date="2017-10" db="EMBL/GenBank/DDBJ databases">
        <title>Ladona fulva Genome sequencing and assembly.</title>
        <authorList>
            <person name="Murali S."/>
            <person name="Richards S."/>
            <person name="Bandaranaike D."/>
            <person name="Bellair M."/>
            <person name="Blankenburg K."/>
            <person name="Chao H."/>
            <person name="Dinh H."/>
            <person name="Doddapaneni H."/>
            <person name="Dugan-Rocha S."/>
            <person name="Elkadiri S."/>
            <person name="Gnanaolivu R."/>
            <person name="Hernandez B."/>
            <person name="Skinner E."/>
            <person name="Javaid M."/>
            <person name="Lee S."/>
            <person name="Li M."/>
            <person name="Ming W."/>
            <person name="Munidasa M."/>
            <person name="Muniz J."/>
            <person name="Nguyen L."/>
            <person name="Hughes D."/>
            <person name="Osuji N."/>
            <person name="Pu L.-L."/>
            <person name="Puazo M."/>
            <person name="Qu C."/>
            <person name="Quiroz J."/>
            <person name="Raj R."/>
            <person name="Weissenberger G."/>
            <person name="Xin Y."/>
            <person name="Zou X."/>
            <person name="Han Y."/>
            <person name="Worley K."/>
            <person name="Muzny D."/>
            <person name="Gibbs R."/>
        </authorList>
    </citation>
    <scope>NUCLEOTIDE SEQUENCE</scope>
    <source>
        <strain evidence="3">Sampled in the wild</strain>
    </source>
</reference>
<dbReference type="PANTHER" id="PTHR24067">
    <property type="entry name" value="UBIQUITIN-CONJUGATING ENZYME E2"/>
    <property type="match status" value="1"/>
</dbReference>
<dbReference type="InterPro" id="IPR050113">
    <property type="entry name" value="Ub_conjugating_enzyme"/>
</dbReference>
<keyword evidence="4" id="KW-1185">Reference proteome</keyword>
<dbReference type="AlphaFoldDB" id="A0A8K0KDZ6"/>
<proteinExistence type="predicted"/>
<feature type="domain" description="UBC core" evidence="2">
    <location>
        <begin position="82"/>
        <end position="250"/>
    </location>
</feature>
<dbReference type="SMART" id="SM00212">
    <property type="entry name" value="UBCc"/>
    <property type="match status" value="1"/>
</dbReference>
<dbReference type="EMBL" id="KZ308695">
    <property type="protein sequence ID" value="KAG8233222.1"/>
    <property type="molecule type" value="Genomic_DNA"/>
</dbReference>
<reference evidence="3" key="1">
    <citation type="submission" date="2013-04" db="EMBL/GenBank/DDBJ databases">
        <authorList>
            <person name="Qu J."/>
            <person name="Murali S.C."/>
            <person name="Bandaranaike D."/>
            <person name="Bellair M."/>
            <person name="Blankenburg K."/>
            <person name="Chao H."/>
            <person name="Dinh H."/>
            <person name="Doddapaneni H."/>
            <person name="Downs B."/>
            <person name="Dugan-Rocha S."/>
            <person name="Elkadiri S."/>
            <person name="Gnanaolivu R.D."/>
            <person name="Hernandez B."/>
            <person name="Javaid M."/>
            <person name="Jayaseelan J.C."/>
            <person name="Lee S."/>
            <person name="Li M."/>
            <person name="Ming W."/>
            <person name="Munidasa M."/>
            <person name="Muniz J."/>
            <person name="Nguyen L."/>
            <person name="Ongeri F."/>
            <person name="Osuji N."/>
            <person name="Pu L.-L."/>
            <person name="Puazo M."/>
            <person name="Qu C."/>
            <person name="Quiroz J."/>
            <person name="Raj R."/>
            <person name="Weissenberger G."/>
            <person name="Xin Y."/>
            <person name="Zou X."/>
            <person name="Han Y."/>
            <person name="Richards S."/>
            <person name="Worley K."/>
            <person name="Muzny D."/>
            <person name="Gibbs R."/>
        </authorList>
    </citation>
    <scope>NUCLEOTIDE SEQUENCE</scope>
    <source>
        <strain evidence="3">Sampled in the wild</strain>
    </source>
</reference>
<evidence type="ECO:0000313" key="3">
    <source>
        <dbReference type="EMBL" id="KAG8233222.1"/>
    </source>
</evidence>